<organism evidence="2 3">
    <name type="scientific">Naja naja</name>
    <name type="common">Indian cobra</name>
    <dbReference type="NCBI Taxonomy" id="35670"/>
    <lineage>
        <taxon>Eukaryota</taxon>
        <taxon>Metazoa</taxon>
        <taxon>Chordata</taxon>
        <taxon>Craniata</taxon>
        <taxon>Vertebrata</taxon>
        <taxon>Euteleostomi</taxon>
        <taxon>Lepidosauria</taxon>
        <taxon>Squamata</taxon>
        <taxon>Bifurcata</taxon>
        <taxon>Unidentata</taxon>
        <taxon>Episquamata</taxon>
        <taxon>Toxicofera</taxon>
        <taxon>Serpentes</taxon>
        <taxon>Colubroidea</taxon>
        <taxon>Elapidae</taxon>
        <taxon>Elapinae</taxon>
        <taxon>Naja</taxon>
    </lineage>
</organism>
<dbReference type="Proteomes" id="UP000694559">
    <property type="component" value="Unplaced"/>
</dbReference>
<proteinExistence type="predicted"/>
<dbReference type="InterPro" id="IPR027417">
    <property type="entry name" value="P-loop_NTPase"/>
</dbReference>
<dbReference type="GO" id="GO:0051959">
    <property type="term" value="F:dynein light intermediate chain binding"/>
    <property type="evidence" value="ECO:0007669"/>
    <property type="project" value="InterPro"/>
</dbReference>
<dbReference type="InterPro" id="IPR043157">
    <property type="entry name" value="Dynein_AAA1S"/>
</dbReference>
<dbReference type="PANTHER" id="PTHR22878:SF73">
    <property type="entry name" value="DYNEIN AXONEMAL HEAVY CHAIN 1"/>
    <property type="match status" value="1"/>
</dbReference>
<dbReference type="GO" id="GO:0007018">
    <property type="term" value="P:microtubule-based movement"/>
    <property type="evidence" value="ECO:0007669"/>
    <property type="project" value="InterPro"/>
</dbReference>
<dbReference type="Ensembl" id="ENSNNAT00000004167.1">
    <property type="protein sequence ID" value="ENSNNAP00000003981.1"/>
    <property type="gene ID" value="ENSNNAG00000002689.1"/>
</dbReference>
<accession>A0A8C6VGJ8</accession>
<dbReference type="GO" id="GO:0045505">
    <property type="term" value="F:dynein intermediate chain binding"/>
    <property type="evidence" value="ECO:0007669"/>
    <property type="project" value="InterPro"/>
</dbReference>
<dbReference type="Gene3D" id="3.40.50.300">
    <property type="entry name" value="P-loop containing nucleotide triphosphate hydrolases"/>
    <property type="match status" value="2"/>
</dbReference>
<keyword evidence="3" id="KW-1185">Reference proteome</keyword>
<sequence>LLHLLTIQTETNNSFEMICLRAIKDVNVPKFLQDDLKLFNGIISDLFPTIKEETIDYGILEEAIHKCCLKDNLKDVDGMQNIYYLFFSPYVCYKVLAAAMSSLKGQPSVSGGNYEAVNYFILNPKSITMGQLYGEFDLLTHECSGEIIKLTEDLAVASPATVSRCGMVYLEPSILGLKPFVEYDCKAAKNGY</sequence>
<evidence type="ECO:0000313" key="3">
    <source>
        <dbReference type="Proteomes" id="UP000694559"/>
    </source>
</evidence>
<dbReference type="GO" id="GO:0005524">
    <property type="term" value="F:ATP binding"/>
    <property type="evidence" value="ECO:0007669"/>
    <property type="project" value="InterPro"/>
</dbReference>
<evidence type="ECO:0000259" key="1">
    <source>
        <dbReference type="Pfam" id="PF12774"/>
    </source>
</evidence>
<dbReference type="Pfam" id="PF12774">
    <property type="entry name" value="AAA_6"/>
    <property type="match status" value="1"/>
</dbReference>
<dbReference type="OrthoDB" id="9269765at2759"/>
<dbReference type="GeneTree" id="ENSGT00940000154791"/>
<dbReference type="GO" id="GO:0030286">
    <property type="term" value="C:dynein complex"/>
    <property type="evidence" value="ECO:0007669"/>
    <property type="project" value="InterPro"/>
</dbReference>
<dbReference type="AlphaFoldDB" id="A0A8C6VGJ8"/>
<dbReference type="InterPro" id="IPR026983">
    <property type="entry name" value="DHC"/>
</dbReference>
<protein>
    <recommendedName>
        <fullName evidence="1">Dynein heavy chain hydrolytic ATP-binding dynein motor region domain-containing protein</fullName>
    </recommendedName>
</protein>
<reference evidence="2" key="2">
    <citation type="submission" date="2025-09" db="UniProtKB">
        <authorList>
            <consortium name="Ensembl"/>
        </authorList>
    </citation>
    <scope>IDENTIFICATION</scope>
</reference>
<evidence type="ECO:0000313" key="2">
    <source>
        <dbReference type="Ensembl" id="ENSNNAP00000003981.1"/>
    </source>
</evidence>
<name>A0A8C6VGJ8_NAJNA</name>
<dbReference type="PANTHER" id="PTHR22878">
    <property type="entry name" value="DYNEIN HEAVY CHAIN 6, AXONEMAL-LIKE-RELATED"/>
    <property type="match status" value="1"/>
</dbReference>
<feature type="domain" description="Dynein heavy chain hydrolytic ATP-binding dynein motor region" evidence="1">
    <location>
        <begin position="10"/>
        <end position="77"/>
    </location>
</feature>
<dbReference type="InterPro" id="IPR035699">
    <property type="entry name" value="AAA_6"/>
</dbReference>
<dbReference type="Gene3D" id="1.10.8.710">
    <property type="match status" value="1"/>
</dbReference>
<reference evidence="2" key="1">
    <citation type="submission" date="2025-08" db="UniProtKB">
        <authorList>
            <consortium name="Ensembl"/>
        </authorList>
    </citation>
    <scope>IDENTIFICATION</scope>
</reference>